<sequence length="58" mass="6441">MPRRSHSTTTAPAAPTTNAIRQPQDSICAALSSCCRTICRPSAVSWPAMRVTYWKLEY</sequence>
<dbReference type="EMBL" id="JAGTPG010000002">
    <property type="protein sequence ID" value="MBR8642781.1"/>
    <property type="molecule type" value="Genomic_DNA"/>
</dbReference>
<dbReference type="Proteomes" id="UP000682308">
    <property type="component" value="Unassembled WGS sequence"/>
</dbReference>
<name>A0A941J5J5_9ACTN</name>
<protein>
    <submittedName>
        <fullName evidence="1">Uncharacterized protein</fullName>
    </submittedName>
</protein>
<accession>A0A941J5J5</accession>
<proteinExistence type="predicted"/>
<organism evidence="1 2">
    <name type="scientific">Streptomyces tuirus</name>
    <dbReference type="NCBI Taxonomy" id="68278"/>
    <lineage>
        <taxon>Bacteria</taxon>
        <taxon>Bacillati</taxon>
        <taxon>Actinomycetota</taxon>
        <taxon>Actinomycetes</taxon>
        <taxon>Kitasatosporales</taxon>
        <taxon>Streptomycetaceae</taxon>
        <taxon>Streptomyces</taxon>
    </lineage>
</organism>
<reference evidence="1 2" key="1">
    <citation type="submission" date="2021-04" db="EMBL/GenBank/DDBJ databases">
        <title>Characterization of the biosynthetic gene cluster of new lipopeptides with antitumor activity in the genome of the marine Streptomyces PHM034.</title>
        <authorList>
            <person name="Ceniceros A."/>
            <person name="Canedo L."/>
            <person name="Mendez C."/>
            <person name="Olano C."/>
            <person name="Schleissner C."/>
            <person name="Cuevas C."/>
            <person name="De La Calle F."/>
            <person name="Salas J.A."/>
        </authorList>
    </citation>
    <scope>NUCLEOTIDE SEQUENCE [LARGE SCALE GENOMIC DNA]</scope>
    <source>
        <strain evidence="1 2">PHM034</strain>
    </source>
</reference>
<gene>
    <name evidence="1" type="ORF">KEF29_34430</name>
</gene>
<comment type="caution">
    <text evidence="1">The sequence shown here is derived from an EMBL/GenBank/DDBJ whole genome shotgun (WGS) entry which is preliminary data.</text>
</comment>
<evidence type="ECO:0000313" key="1">
    <source>
        <dbReference type="EMBL" id="MBR8642781.1"/>
    </source>
</evidence>
<keyword evidence="2" id="KW-1185">Reference proteome</keyword>
<dbReference type="AlphaFoldDB" id="A0A941J5J5"/>
<evidence type="ECO:0000313" key="2">
    <source>
        <dbReference type="Proteomes" id="UP000682308"/>
    </source>
</evidence>